<feature type="compositionally biased region" description="Basic and acidic residues" evidence="1">
    <location>
        <begin position="302"/>
        <end position="315"/>
    </location>
</feature>
<gene>
    <name evidence="4" type="ORF">QBC38DRAFT_449383</name>
</gene>
<name>A0AAN6YNU1_9PEZI</name>
<feature type="compositionally biased region" description="Polar residues" evidence="1">
    <location>
        <begin position="1"/>
        <end position="36"/>
    </location>
</feature>
<dbReference type="AlphaFoldDB" id="A0AAN6YNU1"/>
<feature type="domain" description="HTH myb-type" evidence="3">
    <location>
        <begin position="123"/>
        <end position="152"/>
    </location>
</feature>
<evidence type="ECO:0000259" key="3">
    <source>
        <dbReference type="PROSITE" id="PS51294"/>
    </source>
</evidence>
<dbReference type="SUPFAM" id="SSF46689">
    <property type="entry name" value="Homeodomain-like"/>
    <property type="match status" value="1"/>
</dbReference>
<dbReference type="PROSITE" id="PS50090">
    <property type="entry name" value="MYB_LIKE"/>
    <property type="match status" value="1"/>
</dbReference>
<dbReference type="Gene3D" id="1.10.10.60">
    <property type="entry name" value="Homeodomain-like"/>
    <property type="match status" value="1"/>
</dbReference>
<dbReference type="Pfam" id="PF00249">
    <property type="entry name" value="Myb_DNA-binding"/>
    <property type="match status" value="1"/>
</dbReference>
<feature type="compositionally biased region" description="Polar residues" evidence="1">
    <location>
        <begin position="95"/>
        <end position="105"/>
    </location>
</feature>
<evidence type="ECO:0000313" key="5">
    <source>
        <dbReference type="Proteomes" id="UP001301958"/>
    </source>
</evidence>
<proteinExistence type="predicted"/>
<accession>A0AAN6YNU1</accession>
<dbReference type="CDD" id="cd00167">
    <property type="entry name" value="SANT"/>
    <property type="match status" value="1"/>
</dbReference>
<dbReference type="EMBL" id="MU865575">
    <property type="protein sequence ID" value="KAK4221195.1"/>
    <property type="molecule type" value="Genomic_DNA"/>
</dbReference>
<protein>
    <recommendedName>
        <fullName evidence="6">Myb-like domain-containing protein</fullName>
    </recommendedName>
</protein>
<dbReference type="Proteomes" id="UP001301958">
    <property type="component" value="Unassembled WGS sequence"/>
</dbReference>
<evidence type="ECO:0000313" key="4">
    <source>
        <dbReference type="EMBL" id="KAK4221195.1"/>
    </source>
</evidence>
<dbReference type="InterPro" id="IPR001005">
    <property type="entry name" value="SANT/Myb"/>
</dbReference>
<keyword evidence="5" id="KW-1185">Reference proteome</keyword>
<evidence type="ECO:0000259" key="2">
    <source>
        <dbReference type="PROSITE" id="PS50090"/>
    </source>
</evidence>
<sequence length="350" mass="38616">MPQPRSTAQLPSPVSDSWNANSNDGPTYPHSMQTSAGPGGHLPQFCYQYNGAPASMALPPAYEARNGGPPPNGPQDGSTAFHQVEQHGGGEANDGNPQSLHNFGSWSENEDKTLMLARSRSESWADIRERYFPTRTPNACRKRWERLMEHRETVEKDARRMQRINDEYVEMRKAIWSPLAERMGESWEWVEAQCLSVGLKSIQSSARSHTHRNKRESRRVQHAYETHFGSQPPGNTYFGSPSFGLAPSSPDTVLPSAVPPIPSMYPPQQQYLPMAGNSGTEPAVVFGGYLNGKSSGRASRRQKVDSRADQPRWGEEAVSGDGHNGAAGQPAGWNMSAYQGSGDNLNRMHR</sequence>
<dbReference type="InterPro" id="IPR017930">
    <property type="entry name" value="Myb_dom"/>
</dbReference>
<feature type="region of interest" description="Disordered" evidence="1">
    <location>
        <begin position="1"/>
        <end position="105"/>
    </location>
</feature>
<reference evidence="4" key="2">
    <citation type="submission" date="2023-05" db="EMBL/GenBank/DDBJ databases">
        <authorList>
            <consortium name="Lawrence Berkeley National Laboratory"/>
            <person name="Steindorff A."/>
            <person name="Hensen N."/>
            <person name="Bonometti L."/>
            <person name="Westerberg I."/>
            <person name="Brannstrom I.O."/>
            <person name="Guillou S."/>
            <person name="Cros-Aarteil S."/>
            <person name="Calhoun S."/>
            <person name="Haridas S."/>
            <person name="Kuo A."/>
            <person name="Mondo S."/>
            <person name="Pangilinan J."/>
            <person name="Riley R."/>
            <person name="Labutti K."/>
            <person name="Andreopoulos B."/>
            <person name="Lipzen A."/>
            <person name="Chen C."/>
            <person name="Yanf M."/>
            <person name="Daum C."/>
            <person name="Ng V."/>
            <person name="Clum A."/>
            <person name="Ohm R."/>
            <person name="Martin F."/>
            <person name="Silar P."/>
            <person name="Natvig D."/>
            <person name="Lalanne C."/>
            <person name="Gautier V."/>
            <person name="Ament-Velasquez S.L."/>
            <person name="Kruys A."/>
            <person name="Hutchinson M.I."/>
            <person name="Powell A.J."/>
            <person name="Barry K."/>
            <person name="Miller A.N."/>
            <person name="Grigoriev I.V."/>
            <person name="Debuchy R."/>
            <person name="Gladieux P."/>
            <person name="Thoren M.H."/>
            <person name="Johannesson H."/>
        </authorList>
    </citation>
    <scope>NUCLEOTIDE SEQUENCE</scope>
    <source>
        <strain evidence="4">CBS 990.96</strain>
    </source>
</reference>
<feature type="domain" description="Myb-like" evidence="2">
    <location>
        <begin position="104"/>
        <end position="148"/>
    </location>
</feature>
<feature type="region of interest" description="Disordered" evidence="1">
    <location>
        <begin position="293"/>
        <end position="350"/>
    </location>
</feature>
<dbReference type="InterPro" id="IPR009057">
    <property type="entry name" value="Homeodomain-like_sf"/>
</dbReference>
<organism evidence="4 5">
    <name type="scientific">Podospora fimiseda</name>
    <dbReference type="NCBI Taxonomy" id="252190"/>
    <lineage>
        <taxon>Eukaryota</taxon>
        <taxon>Fungi</taxon>
        <taxon>Dikarya</taxon>
        <taxon>Ascomycota</taxon>
        <taxon>Pezizomycotina</taxon>
        <taxon>Sordariomycetes</taxon>
        <taxon>Sordariomycetidae</taxon>
        <taxon>Sordariales</taxon>
        <taxon>Podosporaceae</taxon>
        <taxon>Podospora</taxon>
    </lineage>
</organism>
<evidence type="ECO:0000256" key="1">
    <source>
        <dbReference type="SAM" id="MobiDB-lite"/>
    </source>
</evidence>
<dbReference type="PROSITE" id="PS51294">
    <property type="entry name" value="HTH_MYB"/>
    <property type="match status" value="1"/>
</dbReference>
<evidence type="ECO:0008006" key="6">
    <source>
        <dbReference type="Google" id="ProtNLM"/>
    </source>
</evidence>
<comment type="caution">
    <text evidence="4">The sequence shown here is derived from an EMBL/GenBank/DDBJ whole genome shotgun (WGS) entry which is preliminary data.</text>
</comment>
<reference evidence="4" key="1">
    <citation type="journal article" date="2023" name="Mol. Phylogenet. Evol.">
        <title>Genome-scale phylogeny and comparative genomics of the fungal order Sordariales.</title>
        <authorList>
            <person name="Hensen N."/>
            <person name="Bonometti L."/>
            <person name="Westerberg I."/>
            <person name="Brannstrom I.O."/>
            <person name="Guillou S."/>
            <person name="Cros-Aarteil S."/>
            <person name="Calhoun S."/>
            <person name="Haridas S."/>
            <person name="Kuo A."/>
            <person name="Mondo S."/>
            <person name="Pangilinan J."/>
            <person name="Riley R."/>
            <person name="LaButti K."/>
            <person name="Andreopoulos B."/>
            <person name="Lipzen A."/>
            <person name="Chen C."/>
            <person name="Yan M."/>
            <person name="Daum C."/>
            <person name="Ng V."/>
            <person name="Clum A."/>
            <person name="Steindorff A."/>
            <person name="Ohm R.A."/>
            <person name="Martin F."/>
            <person name="Silar P."/>
            <person name="Natvig D.O."/>
            <person name="Lalanne C."/>
            <person name="Gautier V."/>
            <person name="Ament-Velasquez S.L."/>
            <person name="Kruys A."/>
            <person name="Hutchinson M.I."/>
            <person name="Powell A.J."/>
            <person name="Barry K."/>
            <person name="Miller A.N."/>
            <person name="Grigoriev I.V."/>
            <person name="Debuchy R."/>
            <person name="Gladieux P."/>
            <person name="Hiltunen Thoren M."/>
            <person name="Johannesson H."/>
        </authorList>
    </citation>
    <scope>NUCLEOTIDE SEQUENCE</scope>
    <source>
        <strain evidence="4">CBS 990.96</strain>
    </source>
</reference>